<evidence type="ECO:0000259" key="3">
    <source>
        <dbReference type="Pfam" id="PF03446"/>
    </source>
</evidence>
<dbReference type="Gene3D" id="3.40.50.720">
    <property type="entry name" value="NAD(P)-binding Rossmann-like Domain"/>
    <property type="match status" value="1"/>
</dbReference>
<dbReference type="InterPro" id="IPR013328">
    <property type="entry name" value="6PGD_dom2"/>
</dbReference>
<proteinExistence type="inferred from homology"/>
<dbReference type="PANTHER" id="PTHR43580">
    <property type="entry name" value="OXIDOREDUCTASE GLYR1-RELATED"/>
    <property type="match status" value="1"/>
</dbReference>
<dbReference type="EMBL" id="BAABBX010000009">
    <property type="protein sequence ID" value="GAA4187347.1"/>
    <property type="molecule type" value="Genomic_DNA"/>
</dbReference>
<dbReference type="InterPro" id="IPR006115">
    <property type="entry name" value="6PGDH_NADP-bd"/>
</dbReference>
<dbReference type="Pfam" id="PF03446">
    <property type="entry name" value="NAD_binding_2"/>
    <property type="match status" value="1"/>
</dbReference>
<evidence type="ECO:0000256" key="2">
    <source>
        <dbReference type="ARBA" id="ARBA00023002"/>
    </source>
</evidence>
<dbReference type="SUPFAM" id="SSF51735">
    <property type="entry name" value="NAD(P)-binding Rossmann-fold domains"/>
    <property type="match status" value="1"/>
</dbReference>
<gene>
    <name evidence="4" type="ORF">GCM10022288_12210</name>
</gene>
<evidence type="ECO:0000313" key="4">
    <source>
        <dbReference type="EMBL" id="GAA4187347.1"/>
    </source>
</evidence>
<dbReference type="PIRSF" id="PIRSF000103">
    <property type="entry name" value="HIBADH"/>
    <property type="match status" value="1"/>
</dbReference>
<evidence type="ECO:0000313" key="5">
    <source>
        <dbReference type="Proteomes" id="UP001500213"/>
    </source>
</evidence>
<keyword evidence="5" id="KW-1185">Reference proteome</keyword>
<comment type="similarity">
    <text evidence="1">Belongs to the HIBADH-related family.</text>
</comment>
<accession>A0ABP8AQ14</accession>
<dbReference type="Gene3D" id="1.10.1040.10">
    <property type="entry name" value="N-(1-d-carboxylethyl)-l-norvaline Dehydrogenase, domain 2"/>
    <property type="match status" value="1"/>
</dbReference>
<reference evidence="5" key="1">
    <citation type="journal article" date="2019" name="Int. J. Syst. Evol. Microbiol.">
        <title>The Global Catalogue of Microorganisms (GCM) 10K type strain sequencing project: providing services to taxonomists for standard genome sequencing and annotation.</title>
        <authorList>
            <consortium name="The Broad Institute Genomics Platform"/>
            <consortium name="The Broad Institute Genome Sequencing Center for Infectious Disease"/>
            <person name="Wu L."/>
            <person name="Ma J."/>
        </authorList>
    </citation>
    <scope>NUCLEOTIDE SEQUENCE [LARGE SCALE GENOMIC DNA]</scope>
    <source>
        <strain evidence="5">JCM 17593</strain>
    </source>
</reference>
<dbReference type="PANTHER" id="PTHR43580:SF2">
    <property type="entry name" value="CYTOKINE-LIKE NUCLEAR FACTOR N-PAC"/>
    <property type="match status" value="1"/>
</dbReference>
<feature type="domain" description="6-phosphogluconate dehydrogenase NADP-binding" evidence="3">
    <location>
        <begin position="2"/>
        <end position="153"/>
    </location>
</feature>
<dbReference type="RefSeq" id="WP_344774903.1">
    <property type="nucleotide sequence ID" value="NZ_BAABBX010000009.1"/>
</dbReference>
<dbReference type="Proteomes" id="UP001500213">
    <property type="component" value="Unassembled WGS sequence"/>
</dbReference>
<dbReference type="SUPFAM" id="SSF48179">
    <property type="entry name" value="6-phosphogluconate dehydrogenase C-terminal domain-like"/>
    <property type="match status" value="1"/>
</dbReference>
<dbReference type="InterPro" id="IPR051265">
    <property type="entry name" value="HIBADH-related_NP60_sf"/>
</dbReference>
<protein>
    <submittedName>
        <fullName evidence="4">NAD(P)-binding domain-containing protein</fullName>
    </submittedName>
</protein>
<organism evidence="4 5">
    <name type="scientific">Gryllotalpicola kribbensis</name>
    <dbReference type="NCBI Taxonomy" id="993084"/>
    <lineage>
        <taxon>Bacteria</taxon>
        <taxon>Bacillati</taxon>
        <taxon>Actinomycetota</taxon>
        <taxon>Actinomycetes</taxon>
        <taxon>Micrococcales</taxon>
        <taxon>Microbacteriaceae</taxon>
        <taxon>Gryllotalpicola</taxon>
    </lineage>
</organism>
<dbReference type="InterPro" id="IPR008927">
    <property type="entry name" value="6-PGluconate_DH-like_C_sf"/>
</dbReference>
<dbReference type="InterPro" id="IPR015815">
    <property type="entry name" value="HIBADH-related"/>
</dbReference>
<keyword evidence="2" id="KW-0560">Oxidoreductase</keyword>
<name>A0ABP8AQ14_9MICO</name>
<dbReference type="InterPro" id="IPR036291">
    <property type="entry name" value="NAD(P)-bd_dom_sf"/>
</dbReference>
<comment type="caution">
    <text evidence="4">The sequence shown here is derived from an EMBL/GenBank/DDBJ whole genome shotgun (WGS) entry which is preliminary data.</text>
</comment>
<evidence type="ECO:0000256" key="1">
    <source>
        <dbReference type="ARBA" id="ARBA00009080"/>
    </source>
</evidence>
<sequence>MKIGFLGLGRMGRELVQHVIAGGHEVTVWNRTTSATEGAAAAGARVADSAADAIAAAEAVVTMFFGPKVTREVLMGSAADVTFPEGVLWIDATTVSPADASEFAEWAGGRGIRYVSSPVIGSTGPAHDGTLGSLIGGAEADVAAARPIVELWSDPEKVRTFDTPAAAATAKLIANLSVAVVAEGIAESFRVGHAGGLSTADVVKLLPLTQLAGQAGMKKQLLESQDWAQTQFAVDALVKDTGFMTELAGAGRLPAVEAWAARLAEAHDAGLGDADYIAALRDEL</sequence>